<keyword evidence="3" id="KW-0285">Flavoprotein</keyword>
<dbReference type="InterPro" id="IPR007867">
    <property type="entry name" value="GMC_OxRtase_C"/>
</dbReference>
<dbReference type="Pfam" id="PF05199">
    <property type="entry name" value="GMC_oxred_C"/>
    <property type="match status" value="1"/>
</dbReference>
<gene>
    <name evidence="8" type="ORF">METZ01_LOCUS35999</name>
</gene>
<dbReference type="InterPro" id="IPR051473">
    <property type="entry name" value="P2Ox-like"/>
</dbReference>
<name>A0A381QUU5_9ZZZZ</name>
<dbReference type="GO" id="GO:0050660">
    <property type="term" value="F:flavin adenine dinucleotide binding"/>
    <property type="evidence" value="ECO:0007669"/>
    <property type="project" value="InterPro"/>
</dbReference>
<dbReference type="PANTHER" id="PTHR42784">
    <property type="entry name" value="PYRANOSE 2-OXIDASE"/>
    <property type="match status" value="1"/>
</dbReference>
<dbReference type="GO" id="GO:0016614">
    <property type="term" value="F:oxidoreductase activity, acting on CH-OH group of donors"/>
    <property type="evidence" value="ECO:0007669"/>
    <property type="project" value="InterPro"/>
</dbReference>
<evidence type="ECO:0000259" key="7">
    <source>
        <dbReference type="Pfam" id="PF05199"/>
    </source>
</evidence>
<evidence type="ECO:0000313" key="8">
    <source>
        <dbReference type="EMBL" id="SUZ83145.1"/>
    </source>
</evidence>
<evidence type="ECO:0000256" key="5">
    <source>
        <dbReference type="ARBA" id="ARBA00023002"/>
    </source>
</evidence>
<evidence type="ECO:0000256" key="1">
    <source>
        <dbReference type="ARBA" id="ARBA00001974"/>
    </source>
</evidence>
<comment type="cofactor">
    <cofactor evidence="1">
        <name>FAD</name>
        <dbReference type="ChEBI" id="CHEBI:57692"/>
    </cofactor>
</comment>
<dbReference type="EMBL" id="UINC01001538">
    <property type="protein sequence ID" value="SUZ83145.1"/>
    <property type="molecule type" value="Genomic_DNA"/>
</dbReference>
<accession>A0A381QUU5</accession>
<keyword evidence="4" id="KW-0274">FAD</keyword>
<dbReference type="PANTHER" id="PTHR42784:SF1">
    <property type="entry name" value="PYRANOSE 2-OXIDASE"/>
    <property type="match status" value="1"/>
</dbReference>
<comment type="similarity">
    <text evidence="2">Belongs to the GMC oxidoreductase family.</text>
</comment>
<evidence type="ECO:0000259" key="6">
    <source>
        <dbReference type="Pfam" id="PF00732"/>
    </source>
</evidence>
<dbReference type="AlphaFoldDB" id="A0A381QUU5"/>
<dbReference type="Gene3D" id="3.50.50.60">
    <property type="entry name" value="FAD/NAD(P)-binding domain"/>
    <property type="match status" value="2"/>
</dbReference>
<evidence type="ECO:0008006" key="9">
    <source>
        <dbReference type="Google" id="ProtNLM"/>
    </source>
</evidence>
<feature type="domain" description="Glucose-methanol-choline oxidoreductase C-terminal" evidence="7">
    <location>
        <begin position="431"/>
        <end position="550"/>
    </location>
</feature>
<feature type="domain" description="Glucose-methanol-choline oxidoreductase N-terminal" evidence="6">
    <location>
        <begin position="111"/>
        <end position="340"/>
    </location>
</feature>
<dbReference type="InterPro" id="IPR036188">
    <property type="entry name" value="FAD/NAD-bd_sf"/>
</dbReference>
<dbReference type="SUPFAM" id="SSF54373">
    <property type="entry name" value="FAD-linked reductases, C-terminal domain"/>
    <property type="match status" value="1"/>
</dbReference>
<evidence type="ECO:0000256" key="3">
    <source>
        <dbReference type="ARBA" id="ARBA00022630"/>
    </source>
</evidence>
<evidence type="ECO:0000256" key="4">
    <source>
        <dbReference type="ARBA" id="ARBA00022827"/>
    </source>
</evidence>
<sequence length="567" mass="64417">MNINTKAVQENSYDAIVVGTGISGGWAAKELTEAGLKTLVLERGRNVKHVTDYPTMNKHSWELPYRDQLTTRERKDYKIQLRTGYTVKQSTKHWWVKDTEQPYTEAKGAFDWIRGYHVGGRSLLWGRHVYRWSDTDFSANAKEGIAIDWPIRYKDIEKWYDHVENFIGITGMKEGLPQLPDGKFLPPMEMNCVEKDFRENLSKNFKGRVYTIGRVAHLTKPHNGRGQCQSRNLCIRGCPYGGYFSSNASTLPAAEATTNMKLRANSIVHSIIYDDEKNKAIGVRVIDSETLEMKEYFSKIIFLNASAINSTLIMMNSKSKRFPNGFGNDSEQLGHNLMDHHFKAGARAKMDGYEDSYYHGKRPNSGYLARFRNIGKNKMDFLRGYGYQGGASRSSWYRAAEEGLTGEDLINTAIKPGEWGMNLLAFGEILPYHDNKMYLDYEKLDKWGMPTVVFETKIKENELKMRVDMKDSAAEMLESCGFKDVTPYDNFYSMGNGIHEMGTARMGKDPKTSILNKWNQVHSAKNVFVTDGACMTSASCVNPSITYMAITARAANYAINEFKKGNL</sequence>
<organism evidence="8">
    <name type="scientific">marine metagenome</name>
    <dbReference type="NCBI Taxonomy" id="408172"/>
    <lineage>
        <taxon>unclassified sequences</taxon>
        <taxon>metagenomes</taxon>
        <taxon>ecological metagenomes</taxon>
    </lineage>
</organism>
<proteinExistence type="inferred from homology"/>
<keyword evidence="5" id="KW-0560">Oxidoreductase</keyword>
<reference evidence="8" key="1">
    <citation type="submission" date="2018-05" db="EMBL/GenBank/DDBJ databases">
        <authorList>
            <person name="Lanie J.A."/>
            <person name="Ng W.-L."/>
            <person name="Kazmierczak K.M."/>
            <person name="Andrzejewski T.M."/>
            <person name="Davidsen T.M."/>
            <person name="Wayne K.J."/>
            <person name="Tettelin H."/>
            <person name="Glass J.I."/>
            <person name="Rusch D."/>
            <person name="Podicherti R."/>
            <person name="Tsui H.-C.T."/>
            <person name="Winkler M.E."/>
        </authorList>
    </citation>
    <scope>NUCLEOTIDE SEQUENCE</scope>
</reference>
<dbReference type="InterPro" id="IPR000172">
    <property type="entry name" value="GMC_OxRdtase_N"/>
</dbReference>
<dbReference type="SUPFAM" id="SSF51905">
    <property type="entry name" value="FAD/NAD(P)-binding domain"/>
    <property type="match status" value="1"/>
</dbReference>
<dbReference type="Pfam" id="PF00732">
    <property type="entry name" value="GMC_oxred_N"/>
    <property type="match status" value="1"/>
</dbReference>
<protein>
    <recommendedName>
        <fullName evidence="9">Glucose-methanol-choline oxidoreductase C-terminal domain-containing protein</fullName>
    </recommendedName>
</protein>
<evidence type="ECO:0000256" key="2">
    <source>
        <dbReference type="ARBA" id="ARBA00010790"/>
    </source>
</evidence>